<feature type="transmembrane region" description="Helical" evidence="10">
    <location>
        <begin position="141"/>
        <end position="157"/>
    </location>
</feature>
<dbReference type="PROSITE" id="PS01047">
    <property type="entry name" value="HMA_1"/>
    <property type="match status" value="1"/>
</dbReference>
<evidence type="ECO:0000256" key="11">
    <source>
        <dbReference type="SAM" id="MobiDB-lite"/>
    </source>
</evidence>
<dbReference type="SFLD" id="SFLDG00002">
    <property type="entry name" value="C1.7:_P-type_atpase_like"/>
    <property type="match status" value="1"/>
</dbReference>
<dbReference type="SUPFAM" id="SSF56784">
    <property type="entry name" value="HAD-like"/>
    <property type="match status" value="1"/>
</dbReference>
<dbReference type="InterPro" id="IPR059000">
    <property type="entry name" value="ATPase_P-type_domA"/>
</dbReference>
<sequence>MSAGSGMVPAAPADTGKDGAAARGDGSLITTDLAVGGMTCAACVARVEKRLNRIAGVTCGVNLATGRARVVHPAGVPVADLLEAVRRAGYTADRITDTEDAPEPPPTGCRDEDCLKVVLTAVLALPVLLVSMIPALQFRNWQWICFLLATPVALWGAEVFHRRALRALRHATATMDTLVSLGVAASYLWSCYALFLGTAGTPGMVMPFSLSTDGAHDHVYLEATVGIPLFVLCGRLMEDRVRRRTGSALHALAELVVKDVTVLDDGPPGEPPAERRVPIGQLVPGQRFLVRPGERVATDGVVVSGSAALDLSLLTGESAPREVGPGDRVTGGTLDAGGSLVVRATEVGADTRLGRITRLVWEAQAGKARVQRLADRVAGVFVPLVLALAASVLGFWLGAGASAQGAVTTAVAVLVVACPCALGLATPTALLAATGRGAQFGVLFKGPEVLERLRAVDTVVLDKTGTLTSGRMRLLDTVTVDGRPASAVLRLAAAVEQLSEHPVGRAIAAAVPPAERVSGAVSEFTAMAGTGVRGTVGGHTLCVRRLSPDARLPGVLREAGDRADAAGRTAVLVEIDGAAVAVLTLGDTLRPGSAELVARLRALGVEVMMLTGDGPGAARAVADELGIDQVRHSASPEDKAEVVAQLQATGRVPAVVGDGVNDAAALAGCELGMAVGTGTDVAIGAASVTLMRTDALAVADALELAKRAMGTIGSNLTWAFTYNILLIPIAAAGMLNPMIAAVAMSGSSLLVVGNSLRLRSWRPAGRPGTRVP</sequence>
<dbReference type="EMBL" id="JACVQF010000186">
    <property type="protein sequence ID" value="MBD0420191.1"/>
    <property type="molecule type" value="Genomic_DNA"/>
</dbReference>
<keyword evidence="4 10" id="KW-0479">Metal-binding</keyword>
<dbReference type="SUPFAM" id="SSF81653">
    <property type="entry name" value="Calcium ATPase, transduction domain A"/>
    <property type="match status" value="1"/>
</dbReference>
<dbReference type="AlphaFoldDB" id="A0A926QQU0"/>
<protein>
    <submittedName>
        <fullName evidence="13">Heavy metal translocating P-type ATPase</fullName>
    </submittedName>
</protein>
<dbReference type="NCBIfam" id="TIGR01494">
    <property type="entry name" value="ATPase_P-type"/>
    <property type="match status" value="1"/>
</dbReference>
<keyword evidence="14" id="KW-1185">Reference proteome</keyword>
<feature type="transmembrane region" description="Helical" evidence="10">
    <location>
        <begin position="716"/>
        <end position="732"/>
    </location>
</feature>
<dbReference type="SFLD" id="SFLDF00027">
    <property type="entry name" value="p-type_atpase"/>
    <property type="match status" value="1"/>
</dbReference>
<dbReference type="InterPro" id="IPR036163">
    <property type="entry name" value="HMA_dom_sf"/>
</dbReference>
<comment type="caution">
    <text evidence="13">The sequence shown here is derived from an EMBL/GenBank/DDBJ whole genome shotgun (WGS) entry which is preliminary data.</text>
</comment>
<evidence type="ECO:0000256" key="6">
    <source>
        <dbReference type="ARBA" id="ARBA00022840"/>
    </source>
</evidence>
<dbReference type="InterPro" id="IPR023299">
    <property type="entry name" value="ATPase_P-typ_cyto_dom_N"/>
</dbReference>
<evidence type="ECO:0000256" key="3">
    <source>
        <dbReference type="ARBA" id="ARBA00022692"/>
    </source>
</evidence>
<dbReference type="Proteomes" id="UP000621210">
    <property type="component" value="Unassembled WGS sequence"/>
</dbReference>
<keyword evidence="7" id="KW-1278">Translocase</keyword>
<dbReference type="InterPro" id="IPR017969">
    <property type="entry name" value="Heavy-metal-associated_CS"/>
</dbReference>
<gene>
    <name evidence="13" type="ORF">H0H10_13595</name>
</gene>
<evidence type="ECO:0000256" key="9">
    <source>
        <dbReference type="ARBA" id="ARBA00023136"/>
    </source>
</evidence>
<comment type="similarity">
    <text evidence="2 10">Belongs to the cation transport ATPase (P-type) (TC 3.A.3) family. Type IB subfamily.</text>
</comment>
<dbReference type="RefSeq" id="WP_188181191.1">
    <property type="nucleotide sequence ID" value="NZ_JACVQF010000186.1"/>
</dbReference>
<keyword evidence="5 10" id="KW-0547">Nucleotide-binding</keyword>
<feature type="transmembrane region" description="Helical" evidence="10">
    <location>
        <begin position="410"/>
        <end position="433"/>
    </location>
</feature>
<dbReference type="SFLD" id="SFLDS00003">
    <property type="entry name" value="Haloacid_Dehalogenase"/>
    <property type="match status" value="1"/>
</dbReference>
<dbReference type="GO" id="GO:0043682">
    <property type="term" value="F:P-type divalent copper transporter activity"/>
    <property type="evidence" value="ECO:0007669"/>
    <property type="project" value="TreeGrafter"/>
</dbReference>
<dbReference type="PROSITE" id="PS50846">
    <property type="entry name" value="HMA_2"/>
    <property type="match status" value="1"/>
</dbReference>
<comment type="subcellular location">
    <subcellularLocation>
        <location evidence="1">Cell membrane</location>
        <topology evidence="1">Multi-pass membrane protein</topology>
    </subcellularLocation>
</comment>
<dbReference type="NCBIfam" id="TIGR01511">
    <property type="entry name" value="ATPase-IB1_Cu"/>
    <property type="match status" value="1"/>
</dbReference>
<evidence type="ECO:0000256" key="1">
    <source>
        <dbReference type="ARBA" id="ARBA00004651"/>
    </source>
</evidence>
<dbReference type="SUPFAM" id="SSF81665">
    <property type="entry name" value="Calcium ATPase, transmembrane domain M"/>
    <property type="match status" value="1"/>
</dbReference>
<reference evidence="13" key="1">
    <citation type="submission" date="2020-09" db="EMBL/GenBank/DDBJ databases">
        <title>Streptomyces grisecoloratus sp. nov., isolated from cotton soil.</title>
        <authorList>
            <person name="Xing L."/>
        </authorList>
    </citation>
    <scope>NUCLEOTIDE SEQUENCE</scope>
    <source>
        <strain evidence="13">TRM S81-3</strain>
    </source>
</reference>
<dbReference type="FunFam" id="3.30.70.100:FF:000005">
    <property type="entry name" value="Copper-exporting P-type ATPase A"/>
    <property type="match status" value="1"/>
</dbReference>
<dbReference type="InterPro" id="IPR027256">
    <property type="entry name" value="P-typ_ATPase_IB"/>
</dbReference>
<keyword evidence="3 10" id="KW-0812">Transmembrane</keyword>
<dbReference type="Pfam" id="PF00403">
    <property type="entry name" value="HMA"/>
    <property type="match status" value="1"/>
</dbReference>
<dbReference type="Gene3D" id="3.30.70.100">
    <property type="match status" value="1"/>
</dbReference>
<dbReference type="GO" id="GO:0016887">
    <property type="term" value="F:ATP hydrolysis activity"/>
    <property type="evidence" value="ECO:0007669"/>
    <property type="project" value="InterPro"/>
</dbReference>
<dbReference type="PRINTS" id="PR00943">
    <property type="entry name" value="CUATPASE"/>
</dbReference>
<feature type="region of interest" description="Disordered" evidence="11">
    <location>
        <begin position="1"/>
        <end position="22"/>
    </location>
</feature>
<dbReference type="PANTHER" id="PTHR43520:SF8">
    <property type="entry name" value="P-TYPE CU(+) TRANSPORTER"/>
    <property type="match status" value="1"/>
</dbReference>
<dbReference type="GO" id="GO:0005524">
    <property type="term" value="F:ATP binding"/>
    <property type="evidence" value="ECO:0007669"/>
    <property type="project" value="UniProtKB-UniRule"/>
</dbReference>
<keyword evidence="10" id="KW-1003">Cell membrane</keyword>
<dbReference type="InterPro" id="IPR023298">
    <property type="entry name" value="ATPase_P-typ_TM_dom_sf"/>
</dbReference>
<dbReference type="Pfam" id="PF00702">
    <property type="entry name" value="Hydrolase"/>
    <property type="match status" value="1"/>
</dbReference>
<dbReference type="GO" id="GO:0055070">
    <property type="term" value="P:copper ion homeostasis"/>
    <property type="evidence" value="ECO:0007669"/>
    <property type="project" value="TreeGrafter"/>
</dbReference>
<keyword evidence="8 10" id="KW-1133">Transmembrane helix</keyword>
<feature type="transmembrane region" description="Helical" evidence="10">
    <location>
        <begin position="219"/>
        <end position="237"/>
    </location>
</feature>
<dbReference type="InterPro" id="IPR001757">
    <property type="entry name" value="P_typ_ATPase"/>
</dbReference>
<dbReference type="Gene3D" id="2.70.150.10">
    <property type="entry name" value="Calcium-transporting ATPase, cytoplasmic transduction domain A"/>
    <property type="match status" value="1"/>
</dbReference>
<evidence type="ECO:0000256" key="10">
    <source>
        <dbReference type="RuleBase" id="RU362081"/>
    </source>
</evidence>
<evidence type="ECO:0000313" key="14">
    <source>
        <dbReference type="Proteomes" id="UP000621210"/>
    </source>
</evidence>
<organism evidence="13 14">
    <name type="scientific">Streptomyces griseicoloratus</name>
    <dbReference type="NCBI Taxonomy" id="2752516"/>
    <lineage>
        <taxon>Bacteria</taxon>
        <taxon>Bacillati</taxon>
        <taxon>Actinomycetota</taxon>
        <taxon>Actinomycetes</taxon>
        <taxon>Kitasatosporales</taxon>
        <taxon>Streptomycetaceae</taxon>
        <taxon>Streptomyces</taxon>
    </lineage>
</organism>
<dbReference type="Gene3D" id="3.40.1110.10">
    <property type="entry name" value="Calcium-transporting ATPase, cytoplasmic domain N"/>
    <property type="match status" value="1"/>
</dbReference>
<evidence type="ECO:0000256" key="4">
    <source>
        <dbReference type="ARBA" id="ARBA00022723"/>
    </source>
</evidence>
<dbReference type="InterPro" id="IPR018303">
    <property type="entry name" value="ATPase_P-typ_P_site"/>
</dbReference>
<evidence type="ECO:0000256" key="2">
    <source>
        <dbReference type="ARBA" id="ARBA00006024"/>
    </source>
</evidence>
<evidence type="ECO:0000256" key="7">
    <source>
        <dbReference type="ARBA" id="ARBA00022967"/>
    </source>
</evidence>
<dbReference type="InterPro" id="IPR036412">
    <property type="entry name" value="HAD-like_sf"/>
</dbReference>
<keyword evidence="9 10" id="KW-0472">Membrane</keyword>
<evidence type="ECO:0000256" key="8">
    <source>
        <dbReference type="ARBA" id="ARBA00022989"/>
    </source>
</evidence>
<dbReference type="InterPro" id="IPR023214">
    <property type="entry name" value="HAD_sf"/>
</dbReference>
<dbReference type="NCBIfam" id="TIGR01525">
    <property type="entry name" value="ATPase-IB_hvy"/>
    <property type="match status" value="1"/>
</dbReference>
<dbReference type="PRINTS" id="PR00119">
    <property type="entry name" value="CATATPASE"/>
</dbReference>
<feature type="domain" description="HMA" evidence="12">
    <location>
        <begin position="29"/>
        <end position="93"/>
    </location>
</feature>
<dbReference type="GO" id="GO:0005886">
    <property type="term" value="C:plasma membrane"/>
    <property type="evidence" value="ECO:0007669"/>
    <property type="project" value="UniProtKB-SubCell"/>
</dbReference>
<reference evidence="13" key="2">
    <citation type="submission" date="2020-09" db="EMBL/GenBank/DDBJ databases">
        <authorList>
            <person name="Luo X."/>
        </authorList>
    </citation>
    <scope>NUCLEOTIDE SEQUENCE</scope>
    <source>
        <strain evidence="13">TRM S81-3</strain>
    </source>
</reference>
<keyword evidence="6 10" id="KW-0067">ATP-binding</keyword>
<dbReference type="GO" id="GO:0005507">
    <property type="term" value="F:copper ion binding"/>
    <property type="evidence" value="ECO:0007669"/>
    <property type="project" value="TreeGrafter"/>
</dbReference>
<feature type="transmembrane region" description="Helical" evidence="10">
    <location>
        <begin position="178"/>
        <end position="199"/>
    </location>
</feature>
<feature type="transmembrane region" description="Helical" evidence="10">
    <location>
        <begin position="738"/>
        <end position="756"/>
    </location>
</feature>
<dbReference type="InterPro" id="IPR006121">
    <property type="entry name" value="HMA_dom"/>
</dbReference>
<proteinExistence type="inferred from homology"/>
<evidence type="ECO:0000313" key="13">
    <source>
        <dbReference type="EMBL" id="MBD0420191.1"/>
    </source>
</evidence>
<dbReference type="SUPFAM" id="SSF55008">
    <property type="entry name" value="HMA, heavy metal-associated domain"/>
    <property type="match status" value="1"/>
</dbReference>
<evidence type="ECO:0000259" key="12">
    <source>
        <dbReference type="PROSITE" id="PS50846"/>
    </source>
</evidence>
<evidence type="ECO:0000256" key="5">
    <source>
        <dbReference type="ARBA" id="ARBA00022741"/>
    </source>
</evidence>
<feature type="transmembrane region" description="Helical" evidence="10">
    <location>
        <begin position="117"/>
        <end position="135"/>
    </location>
</feature>
<dbReference type="PROSITE" id="PS00154">
    <property type="entry name" value="ATPASE_E1_E2"/>
    <property type="match status" value="1"/>
</dbReference>
<dbReference type="CDD" id="cd00371">
    <property type="entry name" value="HMA"/>
    <property type="match status" value="1"/>
</dbReference>
<name>A0A926QQU0_9ACTN</name>
<dbReference type="InterPro" id="IPR008250">
    <property type="entry name" value="ATPase_P-typ_transduc_dom_A_sf"/>
</dbReference>
<dbReference type="InterPro" id="IPR044492">
    <property type="entry name" value="P_typ_ATPase_HD_dom"/>
</dbReference>
<dbReference type="Gene3D" id="3.40.50.1000">
    <property type="entry name" value="HAD superfamily/HAD-like"/>
    <property type="match status" value="1"/>
</dbReference>
<accession>A0A926QQU0</accession>
<dbReference type="Pfam" id="PF00122">
    <property type="entry name" value="E1-E2_ATPase"/>
    <property type="match status" value="1"/>
</dbReference>
<feature type="transmembrane region" description="Helical" evidence="10">
    <location>
        <begin position="377"/>
        <end position="398"/>
    </location>
</feature>
<dbReference type="PANTHER" id="PTHR43520">
    <property type="entry name" value="ATP7, ISOFORM B"/>
    <property type="match status" value="1"/>
</dbReference>